<evidence type="ECO:0000313" key="8">
    <source>
        <dbReference type="EMBL" id="MBM7644128.1"/>
    </source>
</evidence>
<dbReference type="CDD" id="cd01017">
    <property type="entry name" value="AdcA"/>
    <property type="match status" value="1"/>
</dbReference>
<evidence type="ECO:0000313" key="9">
    <source>
        <dbReference type="Proteomes" id="UP000808914"/>
    </source>
</evidence>
<dbReference type="PROSITE" id="PS51257">
    <property type="entry name" value="PROKAR_LIPOPROTEIN"/>
    <property type="match status" value="1"/>
</dbReference>
<dbReference type="Pfam" id="PF01297">
    <property type="entry name" value="ZnuA"/>
    <property type="match status" value="1"/>
</dbReference>
<dbReference type="InterPro" id="IPR050492">
    <property type="entry name" value="Bact_metal-bind_prot9"/>
</dbReference>
<comment type="similarity">
    <text evidence="1 4">Belongs to the bacterial solute-binding protein 9 family.</text>
</comment>
<evidence type="ECO:0000256" key="7">
    <source>
        <dbReference type="SAM" id="SignalP"/>
    </source>
</evidence>
<proteinExistence type="inferred from homology"/>
<dbReference type="InterPro" id="IPR006127">
    <property type="entry name" value="ZnuA-like"/>
</dbReference>
<keyword evidence="2 4" id="KW-0813">Transport</keyword>
<dbReference type="PRINTS" id="PR00691">
    <property type="entry name" value="ADHESINB"/>
</dbReference>
<name>A0ABS2PVN8_9BACL</name>
<dbReference type="Gene3D" id="3.40.50.1980">
    <property type="entry name" value="Nitrogenase molybdenum iron protein domain"/>
    <property type="match status" value="2"/>
</dbReference>
<feature type="compositionally biased region" description="Basic and acidic residues" evidence="6">
    <location>
        <begin position="137"/>
        <end position="146"/>
    </location>
</feature>
<keyword evidence="3 7" id="KW-0732">Signal</keyword>
<feature type="coiled-coil region" evidence="5">
    <location>
        <begin position="180"/>
        <end position="211"/>
    </location>
</feature>
<feature type="signal peptide" evidence="7">
    <location>
        <begin position="1"/>
        <end position="26"/>
    </location>
</feature>
<keyword evidence="9" id="KW-1185">Reference proteome</keyword>
<dbReference type="PRINTS" id="PR00690">
    <property type="entry name" value="ADHESNFAMILY"/>
</dbReference>
<reference evidence="8 9" key="1">
    <citation type="submission" date="2021-01" db="EMBL/GenBank/DDBJ databases">
        <title>Genomic Encyclopedia of Type Strains, Phase IV (KMG-IV): sequencing the most valuable type-strain genomes for metagenomic binning, comparative biology and taxonomic classification.</title>
        <authorList>
            <person name="Goeker M."/>
        </authorList>
    </citation>
    <scope>NUCLEOTIDE SEQUENCE [LARGE SCALE GENOMIC DNA]</scope>
    <source>
        <strain evidence="8 9">DSM 28236</strain>
    </source>
</reference>
<comment type="caution">
    <text evidence="8">The sequence shown here is derived from an EMBL/GenBank/DDBJ whole genome shotgun (WGS) entry which is preliminary data.</text>
</comment>
<evidence type="ECO:0000256" key="6">
    <source>
        <dbReference type="SAM" id="MobiDB-lite"/>
    </source>
</evidence>
<dbReference type="SUPFAM" id="SSF53807">
    <property type="entry name" value="Helical backbone' metal receptor"/>
    <property type="match status" value="1"/>
</dbReference>
<organism evidence="8 9">
    <name type="scientific">Scopulibacillus daqui</name>
    <dbReference type="NCBI Taxonomy" id="1469162"/>
    <lineage>
        <taxon>Bacteria</taxon>
        <taxon>Bacillati</taxon>
        <taxon>Bacillota</taxon>
        <taxon>Bacilli</taxon>
        <taxon>Bacillales</taxon>
        <taxon>Sporolactobacillaceae</taxon>
        <taxon>Scopulibacillus</taxon>
    </lineage>
</organism>
<evidence type="ECO:0000256" key="4">
    <source>
        <dbReference type="RuleBase" id="RU003512"/>
    </source>
</evidence>
<feature type="chain" id="PRO_5046463879" evidence="7">
    <location>
        <begin position="27"/>
        <end position="323"/>
    </location>
</feature>
<dbReference type="PANTHER" id="PTHR42953:SF3">
    <property type="entry name" value="HIGH-AFFINITY ZINC UPTAKE SYSTEM PROTEIN ZNUA"/>
    <property type="match status" value="1"/>
</dbReference>
<dbReference type="PANTHER" id="PTHR42953">
    <property type="entry name" value="HIGH-AFFINITY ZINC UPTAKE SYSTEM PROTEIN ZNUA-RELATED"/>
    <property type="match status" value="1"/>
</dbReference>
<dbReference type="InterPro" id="IPR006128">
    <property type="entry name" value="Lipoprotein_PsaA-like"/>
</dbReference>
<evidence type="ECO:0000256" key="5">
    <source>
        <dbReference type="SAM" id="Coils"/>
    </source>
</evidence>
<gene>
    <name evidence="8" type="ORF">JOD45_000319</name>
</gene>
<sequence length="323" mass="35984">MSKKIISAMIGLAVSLCFVLSGCSQENNHAQQSRSGSNIKLSIMTSTYPIYDFTKEIAGNRANVTNLLPPGAEPHAYEPTPKEMAKMANADLIIYNGSGIESWIDDAKNAVNPKVHFLNMSKHVDLLTLQQTNAAHAGEDEGERHSNTSADPHFWQDPVRAEKMAKVIEQELIKLDPKGKQAYEKNYHALAAKFNQLNQEYKDALKNVKRKDIITSHAAFGYLADRYGLKQVAISGISPDEEPSPKQIQKIINFAQKNHVRYIMFETLVNPKIGKMVEDKIGAEPLTLNPIENLTKAEQQKGEDYFSIMKENLKSLKTALGSD</sequence>
<evidence type="ECO:0000256" key="3">
    <source>
        <dbReference type="ARBA" id="ARBA00022729"/>
    </source>
</evidence>
<protein>
    <submittedName>
        <fullName evidence="8">Zinc transport system substrate-binding protein</fullName>
    </submittedName>
</protein>
<evidence type="ECO:0000256" key="1">
    <source>
        <dbReference type="ARBA" id="ARBA00011028"/>
    </source>
</evidence>
<keyword evidence="5" id="KW-0175">Coiled coil</keyword>
<dbReference type="InterPro" id="IPR006129">
    <property type="entry name" value="AdhesinB"/>
</dbReference>
<dbReference type="RefSeq" id="WP_205002084.1">
    <property type="nucleotide sequence ID" value="NZ_JAFBER010000001.1"/>
</dbReference>
<dbReference type="EMBL" id="JAFBER010000001">
    <property type="protein sequence ID" value="MBM7644128.1"/>
    <property type="molecule type" value="Genomic_DNA"/>
</dbReference>
<dbReference type="Proteomes" id="UP000808914">
    <property type="component" value="Unassembled WGS sequence"/>
</dbReference>
<accession>A0ABS2PVN8</accession>
<evidence type="ECO:0000256" key="2">
    <source>
        <dbReference type="ARBA" id="ARBA00022448"/>
    </source>
</evidence>
<feature type="region of interest" description="Disordered" evidence="6">
    <location>
        <begin position="134"/>
        <end position="154"/>
    </location>
</feature>